<dbReference type="Pfam" id="PF13424">
    <property type="entry name" value="TPR_12"/>
    <property type="match status" value="1"/>
</dbReference>
<keyword evidence="1" id="KW-0175">Coiled coil</keyword>
<reference evidence="4 5" key="1">
    <citation type="submission" date="2023-01" db="EMBL/GenBank/DDBJ databases">
        <title>Minimal conservation of predation-associated metabolite biosynthetic gene clusters underscores biosynthetic potential of Myxococcota including descriptions for ten novel species: Archangium lansinium sp. nov., Myxococcus landrumus sp. nov., Nannocystis bai.</title>
        <authorList>
            <person name="Ahearne A."/>
            <person name="Stevens C."/>
            <person name="Dowd S."/>
        </authorList>
    </citation>
    <scope>NUCLEOTIDE SEQUENCE [LARGE SCALE GENOMIC DNA]</scope>
    <source>
        <strain evidence="4 5">WIWO2</strain>
    </source>
</reference>
<dbReference type="SUPFAM" id="SSF48452">
    <property type="entry name" value="TPR-like"/>
    <property type="match status" value="2"/>
</dbReference>
<dbReference type="Pfam" id="PF12770">
    <property type="entry name" value="CHAT"/>
    <property type="match status" value="1"/>
</dbReference>
<feature type="region of interest" description="Disordered" evidence="2">
    <location>
        <begin position="1"/>
        <end position="37"/>
    </location>
</feature>
<dbReference type="InterPro" id="IPR024983">
    <property type="entry name" value="CHAT_dom"/>
</dbReference>
<name>A0ABT5CAY5_9BACT</name>
<dbReference type="RefSeq" id="WP_272101281.1">
    <property type="nucleotide sequence ID" value="NZ_JAQNDK010000004.1"/>
</dbReference>
<feature type="compositionally biased region" description="Basic and acidic residues" evidence="2">
    <location>
        <begin position="1"/>
        <end position="22"/>
    </location>
</feature>
<sequence length="941" mass="101255">MPPRRPERADRDIDPRSRRSAERAPLGSTSSRGARPRARLLSLAAAALVSAARPAPIAAQPSPAEQASEDLSAARQRWRAAVERDDLAESAALADRYFALLEGTSELDNELAHFYLGYGDYPRAEALLVRGLTREQPSFNDEGMLYARLANVYIDLGDLQSAEELLKRAQPLLQGWGEFYAVDSLARLYLEQRALRSFAEALDRMRVILKEANGGSGWAYAIPDLRAAQLCLRRGQVEEAERRLLDLRPRLEPALPAQSAVRADLLEELGVLFTRKGDPAAEALLLQALVIRERLFAPDHPAIVRALGHLANLYVAQGRAAVAVRTRERAAGLQDRSARANLARGSERQKRLVMGLVQRDTDATLSLHLQHAPRDQAAARLALRSILRRKGLALDAIAESFAALRRDLDAEGRALLGALTQLDAKLSTAITRGPIDIPAEEHQREVQQLEAERQRLEFQLAARTRAARPADAKEPPITVEGVQAAIPDGAALVEIVQYRPHDPFGPPVRPTWGKPRYAAYVVGRRGDVTGVDLGDAAAIDAAAAELSRDLSNPERDPRERARHLDALVMLPIRAALGPARWLLLSPDGALNLVPFAALVDEDGGYLIERAAFTYLTSGRDLLRTAGAAAPRGAPRGGVLVIADPAFGSLSERAPDDDATRGLRSAELAGARFPPLPGTEREAEAVRSALASATVLTGPSATEEALKRAQRPRVLHIATHGFFLPDQGSLADPASTRGAEIEGPAWSENPLLRSGLALAGANARRSSSDEDDGILTALEISSLDLHGTQLVVLSACETGLGEVPRGDGVYGLRRALLLAGAETQVMSLWKVGDMATRDLMTSYYAALARGGGRSEALRSAQLEIRRERPHPHAWAGFITSGEGAALDGRQVAPTFPRVAASPRGCACAAGEGGPSAPPALAALAAALVLVARKRWPRRPRNW</sequence>
<accession>A0ABT5CAY5</accession>
<gene>
    <name evidence="4" type="ORF">POL72_35720</name>
</gene>
<proteinExistence type="predicted"/>
<dbReference type="Gene3D" id="1.25.40.10">
    <property type="entry name" value="Tetratricopeptide repeat domain"/>
    <property type="match status" value="2"/>
</dbReference>
<feature type="coiled-coil region" evidence="1">
    <location>
        <begin position="439"/>
        <end position="466"/>
    </location>
</feature>
<dbReference type="PANTHER" id="PTHR10098:SF108">
    <property type="entry name" value="TETRATRICOPEPTIDE REPEAT PROTEIN 28"/>
    <property type="match status" value="1"/>
</dbReference>
<evidence type="ECO:0000259" key="3">
    <source>
        <dbReference type="Pfam" id="PF12770"/>
    </source>
</evidence>
<protein>
    <submittedName>
        <fullName evidence="4">CHAT domain-containing protein</fullName>
    </submittedName>
</protein>
<comment type="caution">
    <text evidence="4">The sequence shown here is derived from an EMBL/GenBank/DDBJ whole genome shotgun (WGS) entry which is preliminary data.</text>
</comment>
<evidence type="ECO:0000256" key="2">
    <source>
        <dbReference type="SAM" id="MobiDB-lite"/>
    </source>
</evidence>
<organism evidence="4 5">
    <name type="scientific">Sorangium atrum</name>
    <dbReference type="NCBI Taxonomy" id="2995308"/>
    <lineage>
        <taxon>Bacteria</taxon>
        <taxon>Pseudomonadati</taxon>
        <taxon>Myxococcota</taxon>
        <taxon>Polyangia</taxon>
        <taxon>Polyangiales</taxon>
        <taxon>Polyangiaceae</taxon>
        <taxon>Sorangium</taxon>
    </lineage>
</organism>
<feature type="domain" description="CHAT" evidence="3">
    <location>
        <begin position="559"/>
        <end position="881"/>
    </location>
</feature>
<evidence type="ECO:0000256" key="1">
    <source>
        <dbReference type="SAM" id="Coils"/>
    </source>
</evidence>
<dbReference type="InterPro" id="IPR011990">
    <property type="entry name" value="TPR-like_helical_dom_sf"/>
</dbReference>
<dbReference type="PANTHER" id="PTHR10098">
    <property type="entry name" value="RAPSYN-RELATED"/>
    <property type="match status" value="1"/>
</dbReference>
<dbReference type="EMBL" id="JAQNDK010000004">
    <property type="protein sequence ID" value="MDC0683133.1"/>
    <property type="molecule type" value="Genomic_DNA"/>
</dbReference>
<evidence type="ECO:0000313" key="5">
    <source>
        <dbReference type="Proteomes" id="UP001217485"/>
    </source>
</evidence>
<evidence type="ECO:0000313" key="4">
    <source>
        <dbReference type="EMBL" id="MDC0683133.1"/>
    </source>
</evidence>
<keyword evidence="5" id="KW-1185">Reference proteome</keyword>
<dbReference type="Proteomes" id="UP001217485">
    <property type="component" value="Unassembled WGS sequence"/>
</dbReference>